<evidence type="ECO:0000313" key="5">
    <source>
        <dbReference type="Proteomes" id="UP001597249"/>
    </source>
</evidence>
<gene>
    <name evidence="4" type="ORF">ACFQ3L_10100</name>
</gene>
<dbReference type="InterPro" id="IPR001647">
    <property type="entry name" value="HTH_TetR"/>
</dbReference>
<protein>
    <submittedName>
        <fullName evidence="4">TetR/AcrR family transcriptional regulator</fullName>
    </submittedName>
</protein>
<evidence type="ECO:0000259" key="3">
    <source>
        <dbReference type="PROSITE" id="PS50977"/>
    </source>
</evidence>
<keyword evidence="1 2" id="KW-0238">DNA-binding</keyword>
<reference evidence="5" key="1">
    <citation type="journal article" date="2019" name="Int. J. Syst. Evol. Microbiol.">
        <title>The Global Catalogue of Microorganisms (GCM) 10K type strain sequencing project: providing services to taxonomists for standard genome sequencing and annotation.</title>
        <authorList>
            <consortium name="The Broad Institute Genomics Platform"/>
            <consortium name="The Broad Institute Genome Sequencing Center for Infectious Disease"/>
            <person name="Wu L."/>
            <person name="Ma J."/>
        </authorList>
    </citation>
    <scope>NUCLEOTIDE SEQUENCE [LARGE SCALE GENOMIC DNA]</scope>
    <source>
        <strain evidence="5">CCM 8911</strain>
    </source>
</reference>
<dbReference type="InterPro" id="IPR009057">
    <property type="entry name" value="Homeodomain-like_sf"/>
</dbReference>
<evidence type="ECO:0000313" key="4">
    <source>
        <dbReference type="EMBL" id="MFD1393917.1"/>
    </source>
</evidence>
<dbReference type="EMBL" id="JBHTMO010000035">
    <property type="protein sequence ID" value="MFD1393917.1"/>
    <property type="molecule type" value="Genomic_DNA"/>
</dbReference>
<dbReference type="InterPro" id="IPR050624">
    <property type="entry name" value="HTH-type_Tx_Regulator"/>
</dbReference>
<evidence type="ECO:0000256" key="1">
    <source>
        <dbReference type="ARBA" id="ARBA00023125"/>
    </source>
</evidence>
<keyword evidence="5" id="KW-1185">Reference proteome</keyword>
<evidence type="ECO:0000256" key="2">
    <source>
        <dbReference type="PROSITE-ProRule" id="PRU00335"/>
    </source>
</evidence>
<accession>A0ABW4BA85</accession>
<feature type="domain" description="HTH tetR-type" evidence="3">
    <location>
        <begin position="11"/>
        <end position="71"/>
    </location>
</feature>
<dbReference type="PROSITE" id="PS50977">
    <property type="entry name" value="HTH_TETR_2"/>
    <property type="match status" value="1"/>
</dbReference>
<dbReference type="Gene3D" id="1.10.357.10">
    <property type="entry name" value="Tetracycline Repressor, domain 2"/>
    <property type="match status" value="1"/>
</dbReference>
<organism evidence="4 5">
    <name type="scientific">Lacticaseibacillus jixianensis</name>
    <dbReference type="NCBI Taxonomy" id="2486012"/>
    <lineage>
        <taxon>Bacteria</taxon>
        <taxon>Bacillati</taxon>
        <taxon>Bacillota</taxon>
        <taxon>Bacilli</taxon>
        <taxon>Lactobacillales</taxon>
        <taxon>Lactobacillaceae</taxon>
        <taxon>Lacticaseibacillus</taxon>
    </lineage>
</organism>
<dbReference type="RefSeq" id="WP_125585604.1">
    <property type="nucleotide sequence ID" value="NZ_JBHTMO010000035.1"/>
</dbReference>
<feature type="DNA-binding region" description="H-T-H motif" evidence="2">
    <location>
        <begin position="34"/>
        <end position="53"/>
    </location>
</feature>
<dbReference type="SUPFAM" id="SSF46689">
    <property type="entry name" value="Homeodomain-like"/>
    <property type="match status" value="1"/>
</dbReference>
<dbReference type="Pfam" id="PF17924">
    <property type="entry name" value="TetR_C_19"/>
    <property type="match status" value="1"/>
</dbReference>
<dbReference type="Proteomes" id="UP001597249">
    <property type="component" value="Unassembled WGS sequence"/>
</dbReference>
<comment type="caution">
    <text evidence="4">The sequence shown here is derived from an EMBL/GenBank/DDBJ whole genome shotgun (WGS) entry which is preliminary data.</text>
</comment>
<name>A0ABW4BA85_9LACO</name>
<dbReference type="PANTHER" id="PTHR43479:SF11">
    <property type="entry name" value="ACREF_ENVCD OPERON REPRESSOR-RELATED"/>
    <property type="match status" value="1"/>
</dbReference>
<dbReference type="Pfam" id="PF00440">
    <property type="entry name" value="TetR_N"/>
    <property type="match status" value="1"/>
</dbReference>
<sequence>MPKPTFFRLAEAKRARLIKAAYDEFSRAPFPDASISNIIKDAGIPRGSFYQYFDDKSDIFFYLLDRTRSQTEALFEQAMTAHDGDLFGMMGDFFDAAIDKLLVGTHREFYANVFLYMDFHHAAHFSSKAAKSQEPHHKKAFLSYTLEHVDRSRLRAQSDEEVSMLFRQVMWVFMQSIGYYYSRLKAGENVSPASLKARMAKMLNWLEYGAVDAKEESHD</sequence>
<proteinExistence type="predicted"/>
<dbReference type="PANTHER" id="PTHR43479">
    <property type="entry name" value="ACREF/ENVCD OPERON REPRESSOR-RELATED"/>
    <property type="match status" value="1"/>
</dbReference>